<evidence type="ECO:0000256" key="3">
    <source>
        <dbReference type="ARBA" id="ARBA00023163"/>
    </source>
</evidence>
<reference evidence="5 6" key="1">
    <citation type="journal article" date="2010" name="Stand. Genomic Sci.">
        <title>Complete genome sequence of Coraliomargarita akajimensis type strain (04OKA010-24).</title>
        <authorList>
            <person name="Mavromatis K."/>
            <person name="Abt B."/>
            <person name="Brambilla E."/>
            <person name="Lapidus A."/>
            <person name="Copeland A."/>
            <person name="Deshpande S."/>
            <person name="Nolan M."/>
            <person name="Lucas S."/>
            <person name="Tice H."/>
            <person name="Cheng J.F."/>
            <person name="Han C."/>
            <person name="Detter J.C."/>
            <person name="Woyke T."/>
            <person name="Goodwin L."/>
            <person name="Pitluck S."/>
            <person name="Held B."/>
            <person name="Brettin T."/>
            <person name="Tapia R."/>
            <person name="Ivanova N."/>
            <person name="Mikhailova N."/>
            <person name="Pati A."/>
            <person name="Liolios K."/>
            <person name="Chen A."/>
            <person name="Palaniappan K."/>
            <person name="Land M."/>
            <person name="Hauser L."/>
            <person name="Chang Y.J."/>
            <person name="Jeffries C.D."/>
            <person name="Rohde M."/>
            <person name="Goker M."/>
            <person name="Bristow J."/>
            <person name="Eisen J.A."/>
            <person name="Markowitz V."/>
            <person name="Hugenholtz P."/>
            <person name="Klenk H.P."/>
            <person name="Kyrpides N.C."/>
        </authorList>
    </citation>
    <scope>NUCLEOTIDE SEQUENCE [LARGE SCALE GENOMIC DNA]</scope>
    <source>
        <strain evidence="6">DSM 45221 / IAM 15411 / JCM 23193 / KCTC 12865</strain>
    </source>
</reference>
<dbReference type="Gene3D" id="2.60.120.280">
    <property type="entry name" value="Regulatory protein AraC"/>
    <property type="match status" value="1"/>
</dbReference>
<dbReference type="Proteomes" id="UP000000925">
    <property type="component" value="Chromosome"/>
</dbReference>
<evidence type="ECO:0000313" key="6">
    <source>
        <dbReference type="Proteomes" id="UP000000925"/>
    </source>
</evidence>
<protein>
    <submittedName>
        <fullName evidence="5">Transcriptional regulator, AraC family</fullName>
    </submittedName>
</protein>
<dbReference type="SUPFAM" id="SSF46689">
    <property type="entry name" value="Homeodomain-like"/>
    <property type="match status" value="1"/>
</dbReference>
<dbReference type="Pfam" id="PF12833">
    <property type="entry name" value="HTH_18"/>
    <property type="match status" value="1"/>
</dbReference>
<dbReference type="PANTHER" id="PTHR43280">
    <property type="entry name" value="ARAC-FAMILY TRANSCRIPTIONAL REGULATOR"/>
    <property type="match status" value="1"/>
</dbReference>
<dbReference type="GO" id="GO:0003700">
    <property type="term" value="F:DNA-binding transcription factor activity"/>
    <property type="evidence" value="ECO:0007669"/>
    <property type="project" value="InterPro"/>
</dbReference>
<dbReference type="KEGG" id="caa:Caka_0366"/>
<dbReference type="OrthoDB" id="2060755at2"/>
<dbReference type="AlphaFoldDB" id="D5EMI5"/>
<keyword evidence="6" id="KW-1185">Reference proteome</keyword>
<feature type="domain" description="HTH araC/xylS-type" evidence="4">
    <location>
        <begin position="169"/>
        <end position="272"/>
    </location>
</feature>
<keyword evidence="1" id="KW-0805">Transcription regulation</keyword>
<evidence type="ECO:0000256" key="1">
    <source>
        <dbReference type="ARBA" id="ARBA00023015"/>
    </source>
</evidence>
<proteinExistence type="predicted"/>
<dbReference type="Pfam" id="PF02311">
    <property type="entry name" value="AraC_binding"/>
    <property type="match status" value="1"/>
</dbReference>
<dbReference type="InterPro" id="IPR009057">
    <property type="entry name" value="Homeodomain-like_sf"/>
</dbReference>
<dbReference type="InterPro" id="IPR003313">
    <property type="entry name" value="AraC-bd"/>
</dbReference>
<dbReference type="HOGENOM" id="CLU_000445_88_6_0"/>
<dbReference type="RefSeq" id="WP_013042116.1">
    <property type="nucleotide sequence ID" value="NC_014008.1"/>
</dbReference>
<sequence length="285" mass="33004">MQLPQESEVVHWIDTPTPIGELVIAGVFMTNENWGLKEMRSLEFYSMALILEGGGIYRDETGVEMSVQAGDCIIVEPGLQHQYGCEAGGTWKEVYFCFKGSAFDDWRRSDRFRDRRIFNLDNVDFWSPRWFRIVKSRPRNFFEVVATLTDVHLLINQVVAGEQVDWSFEERLEASKQHLQSWPPNTTIDWDLIAGECGCSYETWRKAFSKQYDISPARFRRNALMRQAGRLMTRSNLSNEELADQFGCSDGFHFSKLFKSVMGLSPQEFRKQLTSDHTKSVDVHD</sequence>
<gene>
    <name evidence="5" type="ordered locus">Caka_0366</name>
</gene>
<dbReference type="STRING" id="583355.Caka_0366"/>
<dbReference type="Gene3D" id="1.10.10.60">
    <property type="entry name" value="Homeodomain-like"/>
    <property type="match status" value="2"/>
</dbReference>
<dbReference type="eggNOG" id="COG2207">
    <property type="taxonomic scope" value="Bacteria"/>
</dbReference>
<accession>D5EMI5</accession>
<name>D5EMI5_CORAD</name>
<dbReference type="SMART" id="SM00342">
    <property type="entry name" value="HTH_ARAC"/>
    <property type="match status" value="1"/>
</dbReference>
<dbReference type="PROSITE" id="PS01124">
    <property type="entry name" value="HTH_ARAC_FAMILY_2"/>
    <property type="match status" value="1"/>
</dbReference>
<dbReference type="InterPro" id="IPR037923">
    <property type="entry name" value="HTH-like"/>
</dbReference>
<keyword evidence="3" id="KW-0804">Transcription</keyword>
<organism evidence="5 6">
    <name type="scientific">Coraliomargarita akajimensis (strain DSM 45221 / IAM 15411 / JCM 23193 / KCTC 12865 / 04OKA010-24)</name>
    <dbReference type="NCBI Taxonomy" id="583355"/>
    <lineage>
        <taxon>Bacteria</taxon>
        <taxon>Pseudomonadati</taxon>
        <taxon>Verrucomicrobiota</taxon>
        <taxon>Opitutia</taxon>
        <taxon>Puniceicoccales</taxon>
        <taxon>Coraliomargaritaceae</taxon>
        <taxon>Coraliomargarita</taxon>
    </lineage>
</organism>
<dbReference type="GO" id="GO:0043565">
    <property type="term" value="F:sequence-specific DNA binding"/>
    <property type="evidence" value="ECO:0007669"/>
    <property type="project" value="InterPro"/>
</dbReference>
<evidence type="ECO:0000313" key="5">
    <source>
        <dbReference type="EMBL" id="ADE53391.1"/>
    </source>
</evidence>
<keyword evidence="2" id="KW-0238">DNA-binding</keyword>
<dbReference type="InterPro" id="IPR018060">
    <property type="entry name" value="HTH_AraC"/>
</dbReference>
<evidence type="ECO:0000259" key="4">
    <source>
        <dbReference type="PROSITE" id="PS01124"/>
    </source>
</evidence>
<dbReference type="PANTHER" id="PTHR43280:SF30">
    <property type="entry name" value="MMSAB OPERON REGULATORY PROTEIN"/>
    <property type="match status" value="1"/>
</dbReference>
<evidence type="ECO:0000256" key="2">
    <source>
        <dbReference type="ARBA" id="ARBA00023125"/>
    </source>
</evidence>
<dbReference type="EMBL" id="CP001998">
    <property type="protein sequence ID" value="ADE53391.1"/>
    <property type="molecule type" value="Genomic_DNA"/>
</dbReference>
<dbReference type="SUPFAM" id="SSF51215">
    <property type="entry name" value="Regulatory protein AraC"/>
    <property type="match status" value="1"/>
</dbReference>